<accession>A0A7R8UP53</accession>
<organism evidence="1 2">
    <name type="scientific">Hermetia illucens</name>
    <name type="common">Black soldier fly</name>
    <dbReference type="NCBI Taxonomy" id="343691"/>
    <lineage>
        <taxon>Eukaryota</taxon>
        <taxon>Metazoa</taxon>
        <taxon>Ecdysozoa</taxon>
        <taxon>Arthropoda</taxon>
        <taxon>Hexapoda</taxon>
        <taxon>Insecta</taxon>
        <taxon>Pterygota</taxon>
        <taxon>Neoptera</taxon>
        <taxon>Endopterygota</taxon>
        <taxon>Diptera</taxon>
        <taxon>Brachycera</taxon>
        <taxon>Stratiomyomorpha</taxon>
        <taxon>Stratiomyidae</taxon>
        <taxon>Hermetiinae</taxon>
        <taxon>Hermetia</taxon>
    </lineage>
</organism>
<reference evidence="1 2" key="1">
    <citation type="submission" date="2020-11" db="EMBL/GenBank/DDBJ databases">
        <authorList>
            <person name="Wallbank WR R."/>
            <person name="Pardo Diaz C."/>
            <person name="Kozak K."/>
            <person name="Martin S."/>
            <person name="Jiggins C."/>
            <person name="Moest M."/>
            <person name="Warren A I."/>
            <person name="Generalovic N T."/>
            <person name="Byers J.R.P. K."/>
            <person name="Montejo-Kovacevich G."/>
            <person name="Yen C E."/>
        </authorList>
    </citation>
    <scope>NUCLEOTIDE SEQUENCE [LARGE SCALE GENOMIC DNA]</scope>
</reference>
<gene>
    <name evidence="1" type="ORF">HERILL_LOCUS7335</name>
</gene>
<dbReference type="EMBL" id="LR899011">
    <property type="protein sequence ID" value="CAD7084441.1"/>
    <property type="molecule type" value="Genomic_DNA"/>
</dbReference>
<dbReference type="AlphaFoldDB" id="A0A7R8UP53"/>
<proteinExistence type="predicted"/>
<dbReference type="Proteomes" id="UP000594454">
    <property type="component" value="Chromosome 3"/>
</dbReference>
<evidence type="ECO:0000313" key="2">
    <source>
        <dbReference type="Proteomes" id="UP000594454"/>
    </source>
</evidence>
<sequence>MDGFYCNAEDACTYDEQVLLHRIVYFDTTSRERFAFVAMKTPTRLPDNQETSQKTRSRVFNTNNNISKRIQQLFVDEAKAPCLPIIDHMLSLRRTRQLELENRNQACVSDTNTSLNQYILKSRVKPTNTRPLRNHTILTCLLHQCIYVS</sequence>
<keyword evidence="2" id="KW-1185">Reference proteome</keyword>
<name>A0A7R8UP53_HERIL</name>
<dbReference type="InParanoid" id="A0A7R8UP53"/>
<protein>
    <submittedName>
        <fullName evidence="1">Uncharacterized protein</fullName>
    </submittedName>
</protein>
<evidence type="ECO:0000313" key="1">
    <source>
        <dbReference type="EMBL" id="CAD7084441.1"/>
    </source>
</evidence>